<evidence type="ECO:0000256" key="1">
    <source>
        <dbReference type="ARBA" id="ARBA00005882"/>
    </source>
</evidence>
<comment type="subcellular location">
    <subcellularLocation>
        <location evidence="9">Mitochondrion inner membrane</location>
        <topology evidence="9">Peripheral membrane protein</topology>
        <orientation evidence="9">Matrix side</orientation>
    </subcellularLocation>
</comment>
<keyword evidence="8 9" id="KW-0472">Membrane</keyword>
<comment type="caution">
    <text evidence="11">The sequence shown here is derived from an EMBL/GenBank/DDBJ whole genome shotgun (WGS) entry which is preliminary data.</text>
</comment>
<dbReference type="FunFam" id="3.30.160.190:FF:000001">
    <property type="entry name" value="NADH-ubiquinone oxidoreductase 21 kDa subunit mitochondrial"/>
    <property type="match status" value="1"/>
</dbReference>
<dbReference type="Gene3D" id="3.30.160.190">
    <property type="entry name" value="atu1810 like domain"/>
    <property type="match status" value="1"/>
</dbReference>
<feature type="compositionally biased region" description="Polar residues" evidence="10">
    <location>
        <begin position="21"/>
        <end position="38"/>
    </location>
</feature>
<keyword evidence="5 9" id="KW-0809">Transit peptide</keyword>
<evidence type="ECO:0000256" key="10">
    <source>
        <dbReference type="SAM" id="MobiDB-lite"/>
    </source>
</evidence>
<name>A0AAD9CW03_PAPLA</name>
<evidence type="ECO:0000313" key="11">
    <source>
        <dbReference type="EMBL" id="KAK1923117.1"/>
    </source>
</evidence>
<dbReference type="PANTHER" id="PTHR12219:SF8">
    <property type="entry name" value="NADH DEHYDROGENASE [UBIQUINONE] IRON-SULFUR PROTEIN 4, MITOCHONDRIAL"/>
    <property type="match status" value="1"/>
</dbReference>
<dbReference type="InterPro" id="IPR038532">
    <property type="entry name" value="NDUFS4-like_sf"/>
</dbReference>
<organism evidence="11 12">
    <name type="scientific">Papiliotrema laurentii</name>
    <name type="common">Cryptococcus laurentii</name>
    <dbReference type="NCBI Taxonomy" id="5418"/>
    <lineage>
        <taxon>Eukaryota</taxon>
        <taxon>Fungi</taxon>
        <taxon>Dikarya</taxon>
        <taxon>Basidiomycota</taxon>
        <taxon>Agaricomycotina</taxon>
        <taxon>Tremellomycetes</taxon>
        <taxon>Tremellales</taxon>
        <taxon>Rhynchogastremaceae</taxon>
        <taxon>Papiliotrema</taxon>
    </lineage>
</organism>
<keyword evidence="7 9" id="KW-0496">Mitochondrion</keyword>
<reference evidence="11" key="1">
    <citation type="submission" date="2023-02" db="EMBL/GenBank/DDBJ databases">
        <title>Identification and recombinant expression of a fungal hydrolase from Papiliotrema laurentii that hydrolyzes apple cutin and clears colloidal polyester polyurethane.</title>
        <authorList>
            <consortium name="DOE Joint Genome Institute"/>
            <person name="Roman V.A."/>
            <person name="Bojanowski C."/>
            <person name="Crable B.R."/>
            <person name="Wagner D.N."/>
            <person name="Hung C.S."/>
            <person name="Nadeau L.J."/>
            <person name="Schratz L."/>
            <person name="Haridas S."/>
            <person name="Pangilinan J."/>
            <person name="Lipzen A."/>
            <person name="Na H."/>
            <person name="Yan M."/>
            <person name="Ng V."/>
            <person name="Grigoriev I.V."/>
            <person name="Spatafora J.W."/>
            <person name="Barlow D."/>
            <person name="Biffinger J."/>
            <person name="Kelley-Loughnane N."/>
            <person name="Varaljay V.A."/>
            <person name="Crookes-Goodson W.J."/>
        </authorList>
    </citation>
    <scope>NUCLEOTIDE SEQUENCE</scope>
    <source>
        <strain evidence="11">5307AH</strain>
    </source>
</reference>
<comment type="similarity">
    <text evidence="1 9">Belongs to the complex I NDUFS4 subunit family.</text>
</comment>
<sequence length="198" mass="21687">MASLTRFSLFRSSAVRSLHTSASFAQSARVNPPTSSESAALDPPPASGPKAFAHVAPADVVAGKVVGPETIHETPQEIAAEVISGAPNALLHRQVRIFQPTKSTMQSAKGKTKRWVLDWDVLSSAGRWENPLIGWASSADYMQGTNVFFRTKEDAIAFAEKQGWDYYVQTPHKPKIPPKNYASNYVHVPGKLRIHHTK</sequence>
<evidence type="ECO:0000256" key="2">
    <source>
        <dbReference type="ARBA" id="ARBA00022448"/>
    </source>
</evidence>
<protein>
    <recommendedName>
        <fullName evidence="9">NADH dehydrogenase [ubiquinone] iron-sulfur protein 4, mitochondrial</fullName>
    </recommendedName>
</protein>
<evidence type="ECO:0000256" key="8">
    <source>
        <dbReference type="ARBA" id="ARBA00023136"/>
    </source>
</evidence>
<dbReference type="Pfam" id="PF04800">
    <property type="entry name" value="NDUS4"/>
    <property type="match status" value="1"/>
</dbReference>
<proteinExistence type="inferred from homology"/>
<evidence type="ECO:0000256" key="3">
    <source>
        <dbReference type="ARBA" id="ARBA00022660"/>
    </source>
</evidence>
<evidence type="ECO:0000256" key="7">
    <source>
        <dbReference type="ARBA" id="ARBA00023128"/>
    </source>
</evidence>
<keyword evidence="4 9" id="KW-0999">Mitochondrion inner membrane</keyword>
<keyword evidence="12" id="KW-1185">Reference proteome</keyword>
<evidence type="ECO:0000256" key="5">
    <source>
        <dbReference type="ARBA" id="ARBA00022946"/>
    </source>
</evidence>
<dbReference type="Proteomes" id="UP001182556">
    <property type="component" value="Unassembled WGS sequence"/>
</dbReference>
<keyword evidence="3 9" id="KW-0679">Respiratory chain</keyword>
<evidence type="ECO:0000256" key="6">
    <source>
        <dbReference type="ARBA" id="ARBA00022982"/>
    </source>
</evidence>
<keyword evidence="6 9" id="KW-0249">Electron transport</keyword>
<dbReference type="InterPro" id="IPR006885">
    <property type="entry name" value="NADH_UbQ_FeS_4_mit-like"/>
</dbReference>
<gene>
    <name evidence="11" type="ORF">DB88DRAFT_493838</name>
</gene>
<dbReference type="EMBL" id="JAODAN010000007">
    <property type="protein sequence ID" value="KAK1923117.1"/>
    <property type="molecule type" value="Genomic_DNA"/>
</dbReference>
<dbReference type="AlphaFoldDB" id="A0AAD9CW03"/>
<feature type="region of interest" description="Disordered" evidence="10">
    <location>
        <begin position="21"/>
        <end position="49"/>
    </location>
</feature>
<evidence type="ECO:0000256" key="9">
    <source>
        <dbReference type="RuleBase" id="RU367010"/>
    </source>
</evidence>
<dbReference type="PANTHER" id="PTHR12219">
    <property type="entry name" value="NADH-UBIQUINONE OXIDOREDUCTASE"/>
    <property type="match status" value="1"/>
</dbReference>
<dbReference type="GO" id="GO:0022900">
    <property type="term" value="P:electron transport chain"/>
    <property type="evidence" value="ECO:0007669"/>
    <property type="project" value="InterPro"/>
</dbReference>
<keyword evidence="2 9" id="KW-0813">Transport</keyword>
<evidence type="ECO:0000313" key="12">
    <source>
        <dbReference type="Proteomes" id="UP001182556"/>
    </source>
</evidence>
<evidence type="ECO:0000256" key="4">
    <source>
        <dbReference type="ARBA" id="ARBA00022792"/>
    </source>
</evidence>
<comment type="function">
    <text evidence="9">Accessory subunit of the mitochondrial membrane respiratory chain NADH dehydrogenase (Complex I), that is believed not to be involved in catalysis. Complex I functions in the transfer of electrons from NADH to the respiratory chain. The immediate electron acceptor for the enzyme is believed to be ubiquinone.</text>
</comment>
<accession>A0AAD9CW03</accession>
<dbReference type="GO" id="GO:0005743">
    <property type="term" value="C:mitochondrial inner membrane"/>
    <property type="evidence" value="ECO:0007669"/>
    <property type="project" value="UniProtKB-SubCell"/>
</dbReference>